<protein>
    <submittedName>
        <fullName evidence="1">Uncharacterized protein</fullName>
    </submittedName>
</protein>
<gene>
    <name evidence="1" type="ORF">JF888_11160</name>
</gene>
<evidence type="ECO:0000313" key="2">
    <source>
        <dbReference type="Proteomes" id="UP000620075"/>
    </source>
</evidence>
<evidence type="ECO:0000313" key="1">
    <source>
        <dbReference type="EMBL" id="MBJ7603733.1"/>
    </source>
</evidence>
<comment type="caution">
    <text evidence="1">The sequence shown here is derived from an EMBL/GenBank/DDBJ whole genome shotgun (WGS) entry which is preliminary data.</text>
</comment>
<sequence>MSEHHEILDCSLSPHELANRRVAWTDLEPLVVDRTRTEEGFRVRFQREPGVSESLRALVEAEGDCCGWASWEMADEEAYSVLQVNGPPEKIGTLAAAFGL</sequence>
<dbReference type="AlphaFoldDB" id="A0A934KJ31"/>
<dbReference type="EMBL" id="JAEKNQ010000040">
    <property type="protein sequence ID" value="MBJ7603733.1"/>
    <property type="molecule type" value="Genomic_DNA"/>
</dbReference>
<organism evidence="1 2">
    <name type="scientific">Candidatus Dormiibacter inghamiae</name>
    <dbReference type="NCBI Taxonomy" id="3127013"/>
    <lineage>
        <taxon>Bacteria</taxon>
        <taxon>Bacillati</taxon>
        <taxon>Candidatus Dormiibacterota</taxon>
        <taxon>Candidatus Dormibacteria</taxon>
        <taxon>Candidatus Dormibacterales</taxon>
        <taxon>Candidatus Dormibacteraceae</taxon>
        <taxon>Candidatus Dormiibacter</taxon>
    </lineage>
</organism>
<name>A0A934KJ31_9BACT</name>
<accession>A0A934KJ31</accession>
<reference evidence="1 2" key="1">
    <citation type="submission" date="2020-10" db="EMBL/GenBank/DDBJ databases">
        <title>Ca. Dormibacterota MAGs.</title>
        <authorList>
            <person name="Montgomery K."/>
        </authorList>
    </citation>
    <scope>NUCLEOTIDE SEQUENCE [LARGE SCALE GENOMIC DNA]</scope>
    <source>
        <strain evidence="1">SC8811_S16_3</strain>
    </source>
</reference>
<dbReference type="Proteomes" id="UP000620075">
    <property type="component" value="Unassembled WGS sequence"/>
</dbReference>
<dbReference type="RefSeq" id="WP_338180226.1">
    <property type="nucleotide sequence ID" value="NZ_JAEKNQ010000040.1"/>
</dbReference>
<proteinExistence type="predicted"/>